<dbReference type="EMBL" id="CAXIEN010000160">
    <property type="protein sequence ID" value="CAL1282823.1"/>
    <property type="molecule type" value="Genomic_DNA"/>
</dbReference>
<protein>
    <submittedName>
        <fullName evidence="1">Uncharacterized protein</fullName>
    </submittedName>
</protein>
<reference evidence="1 2" key="1">
    <citation type="submission" date="2024-04" db="EMBL/GenBank/DDBJ databases">
        <authorList>
            <person name="Rising A."/>
            <person name="Reimegard J."/>
            <person name="Sonavane S."/>
            <person name="Akerstrom W."/>
            <person name="Nylinder S."/>
            <person name="Hedman E."/>
            <person name="Kallberg Y."/>
        </authorList>
    </citation>
    <scope>NUCLEOTIDE SEQUENCE [LARGE SCALE GENOMIC DNA]</scope>
</reference>
<evidence type="ECO:0000313" key="2">
    <source>
        <dbReference type="Proteomes" id="UP001497382"/>
    </source>
</evidence>
<sequence>MSDTTSQNSSVTSISFRFVLKWTLKAKDLDYIRNNSDAPSLRSDLYQFKTVKGLRFYLELDFTNSIFHHGFLLRVIGSPWCFELDYAFIVDKERAYELKQSKPLSFLSSYHLPSPDDEDVTIHCVVNVCPAHPASSAVEVDVSLNECQNTVDIESMPDIIYPNNYSDEMVINFIRKGDIPDFTVNKAIKIIRDTEQHKCETLRIICIEYLMQNISAHSISQISKLALDYGLTHLKKKMLATNS</sequence>
<keyword evidence="2" id="KW-1185">Reference proteome</keyword>
<proteinExistence type="predicted"/>
<evidence type="ECO:0000313" key="1">
    <source>
        <dbReference type="EMBL" id="CAL1282823.1"/>
    </source>
</evidence>
<gene>
    <name evidence="1" type="ORF">LARSCL_LOCUS12272</name>
</gene>
<dbReference type="Proteomes" id="UP001497382">
    <property type="component" value="Unassembled WGS sequence"/>
</dbReference>
<dbReference type="AlphaFoldDB" id="A0AAV2AFT7"/>
<accession>A0AAV2AFT7</accession>
<comment type="caution">
    <text evidence="1">The sequence shown here is derived from an EMBL/GenBank/DDBJ whole genome shotgun (WGS) entry which is preliminary data.</text>
</comment>
<name>A0AAV2AFT7_9ARAC</name>
<organism evidence="1 2">
    <name type="scientific">Larinioides sclopetarius</name>
    <dbReference type="NCBI Taxonomy" id="280406"/>
    <lineage>
        <taxon>Eukaryota</taxon>
        <taxon>Metazoa</taxon>
        <taxon>Ecdysozoa</taxon>
        <taxon>Arthropoda</taxon>
        <taxon>Chelicerata</taxon>
        <taxon>Arachnida</taxon>
        <taxon>Araneae</taxon>
        <taxon>Araneomorphae</taxon>
        <taxon>Entelegynae</taxon>
        <taxon>Araneoidea</taxon>
        <taxon>Araneidae</taxon>
        <taxon>Larinioides</taxon>
    </lineage>
</organism>